<dbReference type="GO" id="GO:0005737">
    <property type="term" value="C:cytoplasm"/>
    <property type="evidence" value="ECO:0007669"/>
    <property type="project" value="TreeGrafter"/>
</dbReference>
<evidence type="ECO:0000313" key="1">
    <source>
        <dbReference type="EMBL" id="GAV09140.1"/>
    </source>
</evidence>
<dbReference type="Pfam" id="PF00653">
    <property type="entry name" value="BIR"/>
    <property type="match status" value="1"/>
</dbReference>
<dbReference type="OrthoDB" id="2196114at2759"/>
<dbReference type="STRING" id="947166.A0A1D1W6U5"/>
<dbReference type="GO" id="GO:0005634">
    <property type="term" value="C:nucleus"/>
    <property type="evidence" value="ECO:0007669"/>
    <property type="project" value="TreeGrafter"/>
</dbReference>
<proteinExistence type="predicted"/>
<protein>
    <submittedName>
        <fullName evidence="1">Uncharacterized protein</fullName>
    </submittedName>
</protein>
<dbReference type="PANTHER" id="PTHR10044:SF139">
    <property type="entry name" value="DEATH-ASSOCIATED INHIBITOR OF APOPTOSIS 2"/>
    <property type="match status" value="1"/>
</dbReference>
<accession>A0A1D1W6U5</accession>
<dbReference type="InterPro" id="IPR050784">
    <property type="entry name" value="IAP"/>
</dbReference>
<dbReference type="PROSITE" id="PS50143">
    <property type="entry name" value="BIR_REPEAT_2"/>
    <property type="match status" value="1"/>
</dbReference>
<dbReference type="SMART" id="SM00238">
    <property type="entry name" value="BIR"/>
    <property type="match status" value="1"/>
</dbReference>
<organism evidence="1 2">
    <name type="scientific">Ramazzottius varieornatus</name>
    <name type="common">Water bear</name>
    <name type="synonym">Tardigrade</name>
    <dbReference type="NCBI Taxonomy" id="947166"/>
    <lineage>
        <taxon>Eukaryota</taxon>
        <taxon>Metazoa</taxon>
        <taxon>Ecdysozoa</taxon>
        <taxon>Tardigrada</taxon>
        <taxon>Eutardigrada</taxon>
        <taxon>Parachela</taxon>
        <taxon>Hypsibioidea</taxon>
        <taxon>Ramazzottiidae</taxon>
        <taxon>Ramazzottius</taxon>
    </lineage>
</organism>
<reference evidence="1 2" key="1">
    <citation type="journal article" date="2016" name="Nat. Commun.">
        <title>Extremotolerant tardigrade genome and improved radiotolerance of human cultured cells by tardigrade-unique protein.</title>
        <authorList>
            <person name="Hashimoto T."/>
            <person name="Horikawa D.D."/>
            <person name="Saito Y."/>
            <person name="Kuwahara H."/>
            <person name="Kozuka-Hata H."/>
            <person name="Shin-I T."/>
            <person name="Minakuchi Y."/>
            <person name="Ohishi K."/>
            <person name="Motoyama A."/>
            <person name="Aizu T."/>
            <person name="Enomoto A."/>
            <person name="Kondo K."/>
            <person name="Tanaka S."/>
            <person name="Hara Y."/>
            <person name="Koshikawa S."/>
            <person name="Sagara H."/>
            <person name="Miura T."/>
            <person name="Yokobori S."/>
            <person name="Miyagawa K."/>
            <person name="Suzuki Y."/>
            <person name="Kubo T."/>
            <person name="Oyama M."/>
            <person name="Kohara Y."/>
            <person name="Fujiyama A."/>
            <person name="Arakawa K."/>
            <person name="Katayama T."/>
            <person name="Toyoda A."/>
            <person name="Kunieda T."/>
        </authorList>
    </citation>
    <scope>NUCLEOTIDE SEQUENCE [LARGE SCALE GENOMIC DNA]</scope>
    <source>
        <strain evidence="1 2">YOKOZUNA-1</strain>
    </source>
</reference>
<dbReference type="InterPro" id="IPR001370">
    <property type="entry name" value="BIR_rpt"/>
</dbReference>
<dbReference type="SUPFAM" id="SSF57924">
    <property type="entry name" value="Inhibitor of apoptosis (IAP) repeat"/>
    <property type="match status" value="1"/>
</dbReference>
<dbReference type="Gene3D" id="1.10.1170.10">
    <property type="entry name" value="Inhibitor Of Apoptosis Protein (2mihbC-IAP-1), Chain A"/>
    <property type="match status" value="1"/>
</dbReference>
<dbReference type="EMBL" id="BDGG01000020">
    <property type="protein sequence ID" value="GAV09140.1"/>
    <property type="molecule type" value="Genomic_DNA"/>
</dbReference>
<evidence type="ECO:0000313" key="2">
    <source>
        <dbReference type="Proteomes" id="UP000186922"/>
    </source>
</evidence>
<name>A0A1D1W6U5_RAMVA</name>
<dbReference type="AlphaFoldDB" id="A0A1D1W6U5"/>
<dbReference type="Proteomes" id="UP000186922">
    <property type="component" value="Unassembled WGS sequence"/>
</dbReference>
<keyword evidence="2" id="KW-1185">Reference proteome</keyword>
<gene>
    <name evidence="1" type="primary">RvY_18734-1</name>
    <name evidence="1" type="synonym">RvY_18734.1</name>
    <name evidence="1" type="ORF">RvY_18734</name>
</gene>
<comment type="caution">
    <text evidence="1">The sequence shown here is derived from an EMBL/GenBank/DDBJ whole genome shotgun (WGS) entry which is preliminary data.</text>
</comment>
<sequence>MSQHDLENQGTLNPGYPATVDPLQDALEHCMTLPASKRRDMSSYAARFVSYCNPYWPTRLWGMASSLAMAGFYFRRGFPAIVRCFYCDVQVEVRGNDVDPWVGHVQAAATCAFVINTRGIRSVNDVCSILRGHPATLYRGLESKQALLRRIRLHWPDDYGHAEHVLDLDATHDVVWSYVTLKRIEERKQTMITQEAMRDEHRA</sequence>
<dbReference type="PANTHER" id="PTHR10044">
    <property type="entry name" value="INHIBITOR OF APOPTOSIS"/>
    <property type="match status" value="1"/>
</dbReference>